<evidence type="ECO:0000256" key="4">
    <source>
        <dbReference type="ARBA" id="ARBA00022958"/>
    </source>
</evidence>
<dbReference type="InterPro" id="IPR006037">
    <property type="entry name" value="RCK_C"/>
</dbReference>
<keyword evidence="10" id="KW-1185">Reference proteome</keyword>
<proteinExistence type="predicted"/>
<keyword evidence="5" id="KW-0520">NAD</keyword>
<keyword evidence="4" id="KW-0630">Potassium</keyword>
<feature type="domain" description="RCK C-terminal" evidence="8">
    <location>
        <begin position="137"/>
        <end position="218"/>
    </location>
</feature>
<evidence type="ECO:0000313" key="9">
    <source>
        <dbReference type="EMBL" id="TQJ14297.1"/>
    </source>
</evidence>
<evidence type="ECO:0000256" key="5">
    <source>
        <dbReference type="ARBA" id="ARBA00023027"/>
    </source>
</evidence>
<sequence length="232" mass="24849">MRVVIVGAGSVGRSIGRELLVNKHQVLFIDKYADEAKSQSVPEASWLLADACETSTLHEAGLEDCDVVVCATGDDKVNLVVSLLAKTEFGVGRTVARISNPKNEWMFDESWGVDVAVSTPRLMTALVEEAVSVGDLVRLFQFQQGRAAMVEITVPADGPVVGSTIAELELPKDTVLVAIIRDETPIAPKPHDVVEGFDELLFLTTPASEPLLGTALTGQDASEIRLVTPDVL</sequence>
<keyword evidence="2" id="KW-0813">Transport</keyword>
<dbReference type="InterPro" id="IPR036291">
    <property type="entry name" value="NAD(P)-bd_dom_sf"/>
</dbReference>
<evidence type="ECO:0000256" key="3">
    <source>
        <dbReference type="ARBA" id="ARBA00022538"/>
    </source>
</evidence>
<protein>
    <recommendedName>
        <fullName evidence="1">Trk system potassium uptake protein TrkA</fullName>
    </recommendedName>
</protein>
<gene>
    <name evidence="9" type="ORF">FB459_1745</name>
</gene>
<dbReference type="Gene3D" id="3.30.70.1450">
    <property type="entry name" value="Regulator of K+ conductance, C-terminal domain"/>
    <property type="match status" value="1"/>
</dbReference>
<dbReference type="RefSeq" id="WP_129623980.1">
    <property type="nucleotide sequence ID" value="NZ_BAABCI010000034.1"/>
</dbReference>
<organism evidence="9 10">
    <name type="scientific">Yimella lutea</name>
    <dbReference type="NCBI Taxonomy" id="587872"/>
    <lineage>
        <taxon>Bacteria</taxon>
        <taxon>Bacillati</taxon>
        <taxon>Actinomycetota</taxon>
        <taxon>Actinomycetes</taxon>
        <taxon>Micrococcales</taxon>
        <taxon>Dermacoccaceae</taxon>
        <taxon>Yimella</taxon>
    </lineage>
</organism>
<dbReference type="Proteomes" id="UP000320806">
    <property type="component" value="Unassembled WGS sequence"/>
</dbReference>
<dbReference type="Gene3D" id="3.40.50.720">
    <property type="entry name" value="NAD(P)-binding Rossmann-like Domain"/>
    <property type="match status" value="1"/>
</dbReference>
<name>A0A542EG28_9MICO</name>
<dbReference type="PROSITE" id="PS51202">
    <property type="entry name" value="RCK_C"/>
    <property type="match status" value="1"/>
</dbReference>
<feature type="domain" description="RCK N-terminal" evidence="7">
    <location>
        <begin position="1"/>
        <end position="117"/>
    </location>
</feature>
<dbReference type="PANTHER" id="PTHR43833">
    <property type="entry name" value="POTASSIUM CHANNEL PROTEIN 2-RELATED-RELATED"/>
    <property type="match status" value="1"/>
</dbReference>
<dbReference type="GO" id="GO:0015079">
    <property type="term" value="F:potassium ion transmembrane transporter activity"/>
    <property type="evidence" value="ECO:0007669"/>
    <property type="project" value="InterPro"/>
</dbReference>
<comment type="caution">
    <text evidence="9">The sequence shown here is derived from an EMBL/GenBank/DDBJ whole genome shotgun (WGS) entry which is preliminary data.</text>
</comment>
<evidence type="ECO:0000259" key="7">
    <source>
        <dbReference type="PROSITE" id="PS51201"/>
    </source>
</evidence>
<keyword evidence="3" id="KW-0633">Potassium transport</keyword>
<accession>A0A542EG28</accession>
<dbReference type="SUPFAM" id="SSF116726">
    <property type="entry name" value="TrkA C-terminal domain-like"/>
    <property type="match status" value="1"/>
</dbReference>
<reference evidence="9 10" key="1">
    <citation type="submission" date="2019-06" db="EMBL/GenBank/DDBJ databases">
        <title>Sequencing the genomes of 1000 actinobacteria strains.</title>
        <authorList>
            <person name="Klenk H.-P."/>
        </authorList>
    </citation>
    <scope>NUCLEOTIDE SEQUENCE [LARGE SCALE GENOMIC DNA]</scope>
    <source>
        <strain evidence="9 10">DSM 19828</strain>
    </source>
</reference>
<dbReference type="PROSITE" id="PS51201">
    <property type="entry name" value="RCK_N"/>
    <property type="match status" value="1"/>
</dbReference>
<evidence type="ECO:0000256" key="1">
    <source>
        <dbReference type="ARBA" id="ARBA00017378"/>
    </source>
</evidence>
<dbReference type="PRINTS" id="PR00335">
    <property type="entry name" value="KUPTAKETRKA"/>
</dbReference>
<evidence type="ECO:0000313" key="10">
    <source>
        <dbReference type="Proteomes" id="UP000320806"/>
    </source>
</evidence>
<evidence type="ECO:0000256" key="6">
    <source>
        <dbReference type="ARBA" id="ARBA00023065"/>
    </source>
</evidence>
<dbReference type="Pfam" id="PF02080">
    <property type="entry name" value="TrkA_C"/>
    <property type="match status" value="1"/>
</dbReference>
<dbReference type="InterPro" id="IPR036721">
    <property type="entry name" value="RCK_C_sf"/>
</dbReference>
<evidence type="ECO:0000256" key="2">
    <source>
        <dbReference type="ARBA" id="ARBA00022448"/>
    </source>
</evidence>
<dbReference type="OrthoDB" id="9775180at2"/>
<dbReference type="InterPro" id="IPR003148">
    <property type="entry name" value="RCK_N"/>
</dbReference>
<dbReference type="GO" id="GO:0005886">
    <property type="term" value="C:plasma membrane"/>
    <property type="evidence" value="ECO:0007669"/>
    <property type="project" value="InterPro"/>
</dbReference>
<dbReference type="SUPFAM" id="SSF51735">
    <property type="entry name" value="NAD(P)-binding Rossmann-fold domains"/>
    <property type="match status" value="1"/>
</dbReference>
<dbReference type="AlphaFoldDB" id="A0A542EG28"/>
<dbReference type="Pfam" id="PF02254">
    <property type="entry name" value="TrkA_N"/>
    <property type="match status" value="1"/>
</dbReference>
<dbReference type="InterPro" id="IPR006036">
    <property type="entry name" value="K_uptake_TrkA"/>
</dbReference>
<dbReference type="EMBL" id="VFMO01000001">
    <property type="protein sequence ID" value="TQJ14297.1"/>
    <property type="molecule type" value="Genomic_DNA"/>
</dbReference>
<keyword evidence="6" id="KW-0406">Ion transport</keyword>
<dbReference type="PANTHER" id="PTHR43833:SF5">
    <property type="entry name" value="TRK SYSTEM POTASSIUM UPTAKE PROTEIN TRKA"/>
    <property type="match status" value="1"/>
</dbReference>
<dbReference type="InterPro" id="IPR050721">
    <property type="entry name" value="Trk_Ktr_HKT_K-transport"/>
</dbReference>
<evidence type="ECO:0000259" key="8">
    <source>
        <dbReference type="PROSITE" id="PS51202"/>
    </source>
</evidence>